<comment type="similarity">
    <text evidence="2">Belongs to the glycosyltransferase 28 family.</text>
</comment>
<evidence type="ECO:0000313" key="8">
    <source>
        <dbReference type="EMBL" id="PIU41105.1"/>
    </source>
</evidence>
<feature type="domain" description="Diacylglycerol glucosyltransferase N-terminal" evidence="7">
    <location>
        <begin position="20"/>
        <end position="187"/>
    </location>
</feature>
<gene>
    <name evidence="8" type="ORF">COS99_07145</name>
</gene>
<evidence type="ECO:0000256" key="1">
    <source>
        <dbReference type="ARBA" id="ARBA00004370"/>
    </source>
</evidence>
<dbReference type="InterPro" id="IPR050519">
    <property type="entry name" value="Glycosyltransf_28_UgtP"/>
</dbReference>
<keyword evidence="3" id="KW-0328">Glycosyltransferase</keyword>
<dbReference type="GO" id="GO:0016758">
    <property type="term" value="F:hexosyltransferase activity"/>
    <property type="evidence" value="ECO:0007669"/>
    <property type="project" value="InterPro"/>
</dbReference>
<feature type="transmembrane region" description="Helical" evidence="5">
    <location>
        <begin position="59"/>
        <end position="78"/>
    </location>
</feature>
<name>A0A2J0KRU1_9BACT</name>
<evidence type="ECO:0000256" key="4">
    <source>
        <dbReference type="ARBA" id="ARBA00022679"/>
    </source>
</evidence>
<evidence type="ECO:0000256" key="2">
    <source>
        <dbReference type="ARBA" id="ARBA00006962"/>
    </source>
</evidence>
<organism evidence="8 9">
    <name type="scientific">Candidatus Aquitaenariimonas noxiae</name>
    <dbReference type="NCBI Taxonomy" id="1974741"/>
    <lineage>
        <taxon>Bacteria</taxon>
        <taxon>Pseudomonadati</taxon>
        <taxon>Candidatus Omnitrophota</taxon>
        <taxon>Candidatus Aquitaenariimonas</taxon>
    </lineage>
</organism>
<keyword evidence="5" id="KW-0472">Membrane</keyword>
<dbReference type="GO" id="GO:0016020">
    <property type="term" value="C:membrane"/>
    <property type="evidence" value="ECO:0007669"/>
    <property type="project" value="UniProtKB-SubCell"/>
</dbReference>
<dbReference type="SUPFAM" id="SSF53756">
    <property type="entry name" value="UDP-Glycosyltransferase/glycogen phosphorylase"/>
    <property type="match status" value="1"/>
</dbReference>
<dbReference type="PANTHER" id="PTHR43025">
    <property type="entry name" value="MONOGALACTOSYLDIACYLGLYCEROL SYNTHASE"/>
    <property type="match status" value="1"/>
</dbReference>
<keyword evidence="5" id="KW-0812">Transmembrane</keyword>
<evidence type="ECO:0000259" key="7">
    <source>
        <dbReference type="Pfam" id="PF06925"/>
    </source>
</evidence>
<dbReference type="InterPro" id="IPR009695">
    <property type="entry name" value="Diacylglyc_glucosyltr_N"/>
</dbReference>
<dbReference type="PANTHER" id="PTHR43025:SF3">
    <property type="entry name" value="MONOGALACTOSYLDIACYLGLYCEROL SYNTHASE 1, CHLOROPLASTIC"/>
    <property type="match status" value="1"/>
</dbReference>
<comment type="subcellular location">
    <subcellularLocation>
        <location evidence="1">Membrane</location>
    </subcellularLocation>
</comment>
<dbReference type="EMBL" id="PEWV01000071">
    <property type="protein sequence ID" value="PIU41105.1"/>
    <property type="molecule type" value="Genomic_DNA"/>
</dbReference>
<dbReference type="AlphaFoldDB" id="A0A2J0KRU1"/>
<proteinExistence type="inferred from homology"/>
<accession>A0A2J0KRU1</accession>
<dbReference type="Gene3D" id="3.40.50.2000">
    <property type="entry name" value="Glycogen Phosphorylase B"/>
    <property type="match status" value="2"/>
</dbReference>
<protein>
    <recommendedName>
        <fullName evidence="10">Galactosyldiacylglycerol synthase</fullName>
    </recommendedName>
</protein>
<reference evidence="8 9" key="1">
    <citation type="submission" date="2017-09" db="EMBL/GenBank/DDBJ databases">
        <title>Depth-based differentiation of microbial function through sediment-hosted aquifers and enrichment of novel symbionts in the deep terrestrial subsurface.</title>
        <authorList>
            <person name="Probst A.J."/>
            <person name="Ladd B."/>
            <person name="Jarett J.K."/>
            <person name="Geller-Mcgrath D.E."/>
            <person name="Sieber C.M."/>
            <person name="Emerson J.B."/>
            <person name="Anantharaman K."/>
            <person name="Thomas B.C."/>
            <person name="Malmstrom R."/>
            <person name="Stieglmeier M."/>
            <person name="Klingl A."/>
            <person name="Woyke T."/>
            <person name="Ryan C.M."/>
            <person name="Banfield J.F."/>
        </authorList>
    </citation>
    <scope>NUCLEOTIDE SEQUENCE [LARGE SCALE GENOMIC DNA]</scope>
    <source>
        <strain evidence="8">CG07_land_8_20_14_0_80_42_15</strain>
    </source>
</reference>
<dbReference type="Pfam" id="PF06925">
    <property type="entry name" value="MGDG_synth"/>
    <property type="match status" value="1"/>
</dbReference>
<sequence>METKKDKKILICYATAGIGHMKAALAVEDALVYKGNKSYEIIDILDYSNAFLKWLYRRFYIILVQYTPSLWALVYYTLDIPWIYNLTKGLRTLTDTLNAKKFIDYICASRPDIIISTHFFSSEVVSFLKRKNIARPYLVSVITDFKLHTYWVSKEIDLFVVGNDALKEHLKRFGIDEEKIKVLGIPIELRFYQQLDKDILYQKLGIKKGLFTILIASGGFGVGPVKKIIEQFSKANIDVQIMVVCGKNKVLFEDIKKLQNLSKIPIKVYGFVDNMHELMEVADLLISKSGGMTASEAIAKGLPMIAVLPIPGQEMRNCQFLIENRVAIREDNPYNITKKVAWLFNNKEELNIMKKKTLTIKKPNPALSLAEIIEKI</sequence>
<dbReference type="GO" id="GO:0009247">
    <property type="term" value="P:glycolipid biosynthetic process"/>
    <property type="evidence" value="ECO:0007669"/>
    <property type="project" value="InterPro"/>
</dbReference>
<evidence type="ECO:0000259" key="6">
    <source>
        <dbReference type="Pfam" id="PF04101"/>
    </source>
</evidence>
<evidence type="ECO:0000256" key="5">
    <source>
        <dbReference type="SAM" id="Phobius"/>
    </source>
</evidence>
<comment type="caution">
    <text evidence="8">The sequence shown here is derived from an EMBL/GenBank/DDBJ whole genome shotgun (WGS) entry which is preliminary data.</text>
</comment>
<keyword evidence="4" id="KW-0808">Transferase</keyword>
<dbReference type="InterPro" id="IPR007235">
    <property type="entry name" value="Glyco_trans_28_C"/>
</dbReference>
<evidence type="ECO:0000313" key="9">
    <source>
        <dbReference type="Proteomes" id="UP000230052"/>
    </source>
</evidence>
<keyword evidence="5" id="KW-1133">Transmembrane helix</keyword>
<evidence type="ECO:0008006" key="10">
    <source>
        <dbReference type="Google" id="ProtNLM"/>
    </source>
</evidence>
<dbReference type="Proteomes" id="UP000230052">
    <property type="component" value="Unassembled WGS sequence"/>
</dbReference>
<dbReference type="Pfam" id="PF04101">
    <property type="entry name" value="Glyco_tran_28_C"/>
    <property type="match status" value="1"/>
</dbReference>
<evidence type="ECO:0000256" key="3">
    <source>
        <dbReference type="ARBA" id="ARBA00022676"/>
    </source>
</evidence>
<feature type="domain" description="Glycosyl transferase family 28 C-terminal" evidence="6">
    <location>
        <begin position="226"/>
        <end position="357"/>
    </location>
</feature>